<feature type="region of interest" description="Disordered" evidence="1">
    <location>
        <begin position="311"/>
        <end position="531"/>
    </location>
</feature>
<dbReference type="EMBL" id="RDQH01000339">
    <property type="protein sequence ID" value="RXH80026.1"/>
    <property type="molecule type" value="Genomic_DNA"/>
</dbReference>
<reference evidence="2 3" key="1">
    <citation type="submission" date="2018-10" db="EMBL/GenBank/DDBJ databases">
        <title>A high-quality apple genome assembly.</title>
        <authorList>
            <person name="Hu J."/>
        </authorList>
    </citation>
    <scope>NUCLEOTIDE SEQUENCE [LARGE SCALE GENOMIC DNA]</scope>
    <source>
        <strain evidence="3">cv. HFTH1</strain>
        <tissue evidence="2">Young leaf</tissue>
    </source>
</reference>
<gene>
    <name evidence="2" type="ORF">DVH24_041173</name>
</gene>
<feature type="region of interest" description="Disordered" evidence="1">
    <location>
        <begin position="101"/>
        <end position="296"/>
    </location>
</feature>
<dbReference type="Proteomes" id="UP000290289">
    <property type="component" value="Chromosome 13"/>
</dbReference>
<sequence length="650" mass="71211">MRKNSGLGIRGFCGIRYIRIKGGRNELSFGISVTQTAKQKHLLQRKSTSPLFLVDSHPIAMSTETGVVPVPADDQVCSSLSSTDVKHTGFSSQPIVEKVHEETDAVNGSDSPPPPKPDEKKDEKEELVAESSVGSEVSATKVEETPVDNDNQTETPVVVEAEKIDDDVPVEAASKEIESSDKEPEQSSTKDSASEAVEAVESVPVEKPAVESVEDKPVEKKEEKAEAIEADEKPTSGTAEAVEKEADEKPSSEKTEEVEKEVDEKKAVENVAIEEVDKEAEKDQPIEAVEKEAEKDQAIEAVEKEAEKMEVIEEADEKKPVENVAATEEVEKEADEKKPVEIVATEEVEKEAEKNQTIETVEKEPEKKEAIEVDDEKKPDIEVVEKQIDDGKPNVEAFEANSSTEEAADQPAEEPVKTSLVKGSESVNEVVEGKQHEQLKDLLEMERNVEKELKPEENAATDSSVPTVEEAQTIEKEAEKDAAVTNVEKPVAEKTEKEAGQNAAEKDEEKKIEKTEQETEGNIEKTGENVTQVADRDLVTAKEVVLEKEEEYKDIKEHEVVVEPSAAIVEQESKLEKTEEAKNEPAAESLEASKEEARQEVAVKAQKQSGGIISKVKQSIVKVKKAIIGKSPSSKVLSPAPEAKADEQFF</sequence>
<protein>
    <submittedName>
        <fullName evidence="2">Uncharacterized protein</fullName>
    </submittedName>
</protein>
<evidence type="ECO:0000313" key="3">
    <source>
        <dbReference type="Proteomes" id="UP000290289"/>
    </source>
</evidence>
<feature type="compositionally biased region" description="Basic and acidic residues" evidence="1">
    <location>
        <begin position="490"/>
        <end position="527"/>
    </location>
</feature>
<feature type="compositionally biased region" description="Basic and acidic residues" evidence="1">
    <location>
        <begin position="173"/>
        <end position="185"/>
    </location>
</feature>
<evidence type="ECO:0000313" key="2">
    <source>
        <dbReference type="EMBL" id="RXH80026.1"/>
    </source>
</evidence>
<accession>A0A498I9B0</accession>
<keyword evidence="3" id="KW-1185">Reference proteome</keyword>
<feature type="compositionally biased region" description="Basic and acidic residues" evidence="1">
    <location>
        <begin position="431"/>
        <end position="457"/>
    </location>
</feature>
<name>A0A498I9B0_MALDO</name>
<dbReference type="STRING" id="3750.A0A498I9B0"/>
<dbReference type="PANTHER" id="PTHR37729">
    <property type="entry name" value="NEUROFILAMENT PROTEIN-LIKE PROTEIN"/>
    <property type="match status" value="1"/>
</dbReference>
<feature type="compositionally biased region" description="Basic and acidic residues" evidence="1">
    <location>
        <begin position="241"/>
        <end position="268"/>
    </location>
</feature>
<feature type="compositionally biased region" description="Basic and acidic residues" evidence="1">
    <location>
        <begin position="351"/>
        <end position="393"/>
    </location>
</feature>
<feature type="compositionally biased region" description="Basic and acidic residues" evidence="1">
    <location>
        <begin position="116"/>
        <end position="127"/>
    </location>
</feature>
<dbReference type="PANTHER" id="PTHR37729:SF1">
    <property type="entry name" value="NEUROFILAMENT PROTEIN-LIKE PROTEIN"/>
    <property type="match status" value="1"/>
</dbReference>
<feature type="compositionally biased region" description="Basic and acidic residues" evidence="1">
    <location>
        <begin position="473"/>
        <end position="482"/>
    </location>
</feature>
<feature type="compositionally biased region" description="Basic and acidic residues" evidence="1">
    <location>
        <begin position="311"/>
        <end position="321"/>
    </location>
</feature>
<comment type="caution">
    <text evidence="2">The sequence shown here is derived from an EMBL/GenBank/DDBJ whole genome shotgun (WGS) entry which is preliminary data.</text>
</comment>
<evidence type="ECO:0000256" key="1">
    <source>
        <dbReference type="SAM" id="MobiDB-lite"/>
    </source>
</evidence>
<proteinExistence type="predicted"/>
<feature type="region of interest" description="Disordered" evidence="1">
    <location>
        <begin position="571"/>
        <end position="597"/>
    </location>
</feature>
<feature type="compositionally biased region" description="Basic and acidic residues" evidence="1">
    <location>
        <begin position="279"/>
        <end position="296"/>
    </location>
</feature>
<feature type="compositionally biased region" description="Basic and acidic residues" evidence="1">
    <location>
        <begin position="213"/>
        <end position="234"/>
    </location>
</feature>
<organism evidence="2 3">
    <name type="scientific">Malus domestica</name>
    <name type="common">Apple</name>
    <name type="synonym">Pyrus malus</name>
    <dbReference type="NCBI Taxonomy" id="3750"/>
    <lineage>
        <taxon>Eukaryota</taxon>
        <taxon>Viridiplantae</taxon>
        <taxon>Streptophyta</taxon>
        <taxon>Embryophyta</taxon>
        <taxon>Tracheophyta</taxon>
        <taxon>Spermatophyta</taxon>
        <taxon>Magnoliopsida</taxon>
        <taxon>eudicotyledons</taxon>
        <taxon>Gunneridae</taxon>
        <taxon>Pentapetalae</taxon>
        <taxon>rosids</taxon>
        <taxon>fabids</taxon>
        <taxon>Rosales</taxon>
        <taxon>Rosaceae</taxon>
        <taxon>Amygdaloideae</taxon>
        <taxon>Maleae</taxon>
        <taxon>Malus</taxon>
    </lineage>
</organism>
<dbReference type="AlphaFoldDB" id="A0A498I9B0"/>
<feature type="compositionally biased region" description="Low complexity" evidence="1">
    <location>
        <begin position="194"/>
        <end position="211"/>
    </location>
</feature>
<feature type="compositionally biased region" description="Low complexity" evidence="1">
    <location>
        <begin position="129"/>
        <end position="138"/>
    </location>
</feature>